<accession>A0AAQ3SZ60</accession>
<feature type="region of interest" description="Disordered" evidence="3">
    <location>
        <begin position="31"/>
        <end position="96"/>
    </location>
</feature>
<evidence type="ECO:0000256" key="1">
    <source>
        <dbReference type="ARBA" id="ARBA00004123"/>
    </source>
</evidence>
<evidence type="ECO:0000313" key="6">
    <source>
        <dbReference type="Proteomes" id="UP001341281"/>
    </source>
</evidence>
<comment type="subcellular location">
    <subcellularLocation>
        <location evidence="1">Nucleus</location>
    </subcellularLocation>
</comment>
<dbReference type="EMBL" id="CP144747">
    <property type="protein sequence ID" value="WVZ63127.1"/>
    <property type="molecule type" value="Genomic_DNA"/>
</dbReference>
<dbReference type="PANTHER" id="PTHR13052:SF2">
    <property type="entry name" value="NUCLEAR FACTOR KAPPA-B-BINDING PROTEIN"/>
    <property type="match status" value="1"/>
</dbReference>
<dbReference type="PROSITE" id="PS51916">
    <property type="entry name" value="DEUBAD"/>
    <property type="match status" value="1"/>
</dbReference>
<evidence type="ECO:0000256" key="2">
    <source>
        <dbReference type="ARBA" id="ARBA00023242"/>
    </source>
</evidence>
<protein>
    <recommendedName>
        <fullName evidence="4">DEUBAD domain-containing protein</fullName>
    </recommendedName>
</protein>
<sequence length="509" mass="57210">FIREKENSNKLGNLDKSHAAILLVPVKAHPAHRAPAPAAKRGHHRYPPPSSIPESHRLPFLSSQSGRRSIGRGDGAAPQAGAEDGEEATSPSFSASPNGIGRISFAAVLGSGGHGDSKRVEAKIEDLFKTTGHPAFQLNDQMTCRMSASKQKKRQTNCTNSEQCRPGKKTKFDSQSCLITLKPHINLKWDQYLRRVVPAKEQVGILWSDLAPFIESPKYSSGLADVTNVPPEIFSLNSLRGVLSFEVWSTCLTEAERKSLIQFLPSETDAEENVHMLLSGKNHHFGNPFLIWQVLYNLILVVSSSLCYGDIHPDALLNKEKHIKKDEKAYRVNLHNYHSNMVESLKKWRKRWLNCGDTENLFRDNPGNQMHGAMQLKATKSVMPMKVAQRIDISKFMSYIEVSRTQLNHIKRLKQSGDGIQTKHVSRVIGGLDKSHVKPYGALLEDEQRRLREHWLNMSCNDLPAAFEVLKDRNVLMEKSRKLLGLELQEKNASVLRKVRCDLSFSSYS</sequence>
<dbReference type="PANTHER" id="PTHR13052">
    <property type="entry name" value="NFRKB-RELATED"/>
    <property type="match status" value="1"/>
</dbReference>
<dbReference type="Proteomes" id="UP001341281">
    <property type="component" value="Chromosome 03"/>
</dbReference>
<evidence type="ECO:0000313" key="5">
    <source>
        <dbReference type="EMBL" id="WVZ63127.1"/>
    </source>
</evidence>
<gene>
    <name evidence="5" type="ORF">U9M48_012786</name>
</gene>
<dbReference type="InterPro" id="IPR044867">
    <property type="entry name" value="DEUBAD_dom"/>
</dbReference>
<evidence type="ECO:0000256" key="3">
    <source>
        <dbReference type="SAM" id="MobiDB-lite"/>
    </source>
</evidence>
<feature type="domain" description="DEUBAD" evidence="4">
    <location>
        <begin position="230"/>
        <end position="351"/>
    </location>
</feature>
<feature type="non-terminal residue" evidence="5">
    <location>
        <position position="1"/>
    </location>
</feature>
<reference evidence="5 6" key="1">
    <citation type="submission" date="2024-02" db="EMBL/GenBank/DDBJ databases">
        <title>High-quality chromosome-scale genome assembly of Pensacola bahiagrass (Paspalum notatum Flugge var. saurae).</title>
        <authorList>
            <person name="Vega J.M."/>
            <person name="Podio M."/>
            <person name="Orjuela J."/>
            <person name="Siena L.A."/>
            <person name="Pessino S.C."/>
            <person name="Combes M.C."/>
            <person name="Mariac C."/>
            <person name="Albertini E."/>
            <person name="Pupilli F."/>
            <person name="Ortiz J.P.A."/>
            <person name="Leblanc O."/>
        </authorList>
    </citation>
    <scope>NUCLEOTIDE SEQUENCE [LARGE SCALE GENOMIC DNA]</scope>
    <source>
        <strain evidence="5">R1</strain>
        <tissue evidence="5">Leaf</tissue>
    </source>
</reference>
<dbReference type="AlphaFoldDB" id="A0AAQ3SZ60"/>
<evidence type="ECO:0000259" key="4">
    <source>
        <dbReference type="PROSITE" id="PS51916"/>
    </source>
</evidence>
<keyword evidence="6" id="KW-1185">Reference proteome</keyword>
<organism evidence="5 6">
    <name type="scientific">Paspalum notatum var. saurae</name>
    <dbReference type="NCBI Taxonomy" id="547442"/>
    <lineage>
        <taxon>Eukaryota</taxon>
        <taxon>Viridiplantae</taxon>
        <taxon>Streptophyta</taxon>
        <taxon>Embryophyta</taxon>
        <taxon>Tracheophyta</taxon>
        <taxon>Spermatophyta</taxon>
        <taxon>Magnoliopsida</taxon>
        <taxon>Liliopsida</taxon>
        <taxon>Poales</taxon>
        <taxon>Poaceae</taxon>
        <taxon>PACMAD clade</taxon>
        <taxon>Panicoideae</taxon>
        <taxon>Andropogonodae</taxon>
        <taxon>Paspaleae</taxon>
        <taxon>Paspalinae</taxon>
        <taxon>Paspalum</taxon>
    </lineage>
</organism>
<dbReference type="CDD" id="cd21865">
    <property type="entry name" value="DEUBAD_NFRKB"/>
    <property type="match status" value="1"/>
</dbReference>
<name>A0AAQ3SZ60_PASNO</name>
<keyword evidence="2" id="KW-0539">Nucleus</keyword>
<dbReference type="InterPro" id="IPR024867">
    <property type="entry name" value="NFRKB"/>
</dbReference>
<dbReference type="GO" id="GO:0031011">
    <property type="term" value="C:Ino80 complex"/>
    <property type="evidence" value="ECO:0007669"/>
    <property type="project" value="InterPro"/>
</dbReference>
<proteinExistence type="predicted"/>